<name>A0ABV3GSH3_MICGL</name>
<evidence type="ECO:0000313" key="2">
    <source>
        <dbReference type="Proteomes" id="UP001551675"/>
    </source>
</evidence>
<evidence type="ECO:0000313" key="1">
    <source>
        <dbReference type="EMBL" id="MEV0974586.1"/>
    </source>
</evidence>
<dbReference type="EMBL" id="JBFALK010000032">
    <property type="protein sequence ID" value="MEV0974586.1"/>
    <property type="molecule type" value="Genomic_DNA"/>
</dbReference>
<dbReference type="RefSeq" id="WP_358141378.1">
    <property type="nucleotide sequence ID" value="NZ_JBFALK010000032.1"/>
</dbReference>
<keyword evidence="2" id="KW-1185">Reference proteome</keyword>
<accession>A0ABV3GSH3</accession>
<sequence>MNDIINRLRDATQAVGETIDHVPGLTPGLASGLAMGESGEPGGSRTRRSWLVPVAAAASVTVAVAGGVAVARGGDGGLGQAAATGVGPAAVPTFFADAGEDGITVRSVNGGTETSRVPEPSDKERFVSIQAAQDNRLFYAVSASDDCRPRLYRFVLDEAGKIGSFDALPFAPPEGTRPTSLAVSGDGSKLAYGTAPCGPEPGTGSLVVADTTTGDSRTWTAKDGTGATNLSMTADGRLVLFTRDVASVAAVAEPALVVEPSATLTAEVPVKEAEATSSSSPAVSITVTVTPGIRSDEKDDPGPAVVNAVPTAAVTAIPAEPVVTSDPTATAPATILPSPIPTAAASLVPAEESLSWCRFAVESVPATPADAPSAGKTAEPSEPAELKATVQVCPDSPEVGLLDTGAPGDSLDKATTFSLLNESDGASGGVLGAKISPDGTRIVAALGGVDVALADGKLPPSSGPTGLAAFSTDDGRPLGVFHRQAGTSGLRLLDIDGTGENMLVTRDGEIGAVDGSGYRTLVDTGDALVNFGSRIAW</sequence>
<gene>
    <name evidence="1" type="ORF">AB0I59_38845</name>
</gene>
<evidence type="ECO:0008006" key="3">
    <source>
        <dbReference type="Google" id="ProtNLM"/>
    </source>
</evidence>
<organism evidence="1 2">
    <name type="scientific">Microtetraspora glauca</name>
    <dbReference type="NCBI Taxonomy" id="1996"/>
    <lineage>
        <taxon>Bacteria</taxon>
        <taxon>Bacillati</taxon>
        <taxon>Actinomycetota</taxon>
        <taxon>Actinomycetes</taxon>
        <taxon>Streptosporangiales</taxon>
        <taxon>Streptosporangiaceae</taxon>
        <taxon>Microtetraspora</taxon>
    </lineage>
</organism>
<dbReference type="Proteomes" id="UP001551675">
    <property type="component" value="Unassembled WGS sequence"/>
</dbReference>
<protein>
    <recommendedName>
        <fullName evidence="3">WD40 repeat domain-containing protein</fullName>
    </recommendedName>
</protein>
<comment type="caution">
    <text evidence="1">The sequence shown here is derived from an EMBL/GenBank/DDBJ whole genome shotgun (WGS) entry which is preliminary data.</text>
</comment>
<reference evidence="1 2" key="1">
    <citation type="submission" date="2024-06" db="EMBL/GenBank/DDBJ databases">
        <title>The Natural Products Discovery Center: Release of the First 8490 Sequenced Strains for Exploring Actinobacteria Biosynthetic Diversity.</title>
        <authorList>
            <person name="Kalkreuter E."/>
            <person name="Kautsar S.A."/>
            <person name="Yang D."/>
            <person name="Bader C.D."/>
            <person name="Teijaro C.N."/>
            <person name="Fluegel L."/>
            <person name="Davis C.M."/>
            <person name="Simpson J.R."/>
            <person name="Lauterbach L."/>
            <person name="Steele A.D."/>
            <person name="Gui C."/>
            <person name="Meng S."/>
            <person name="Li G."/>
            <person name="Viehrig K."/>
            <person name="Ye F."/>
            <person name="Su P."/>
            <person name="Kiefer A.F."/>
            <person name="Nichols A."/>
            <person name="Cepeda A.J."/>
            <person name="Yan W."/>
            <person name="Fan B."/>
            <person name="Jiang Y."/>
            <person name="Adhikari A."/>
            <person name="Zheng C.-J."/>
            <person name="Schuster L."/>
            <person name="Cowan T.M."/>
            <person name="Smanski M.J."/>
            <person name="Chevrette M.G."/>
            <person name="De Carvalho L.P.S."/>
            <person name="Shen B."/>
        </authorList>
    </citation>
    <scope>NUCLEOTIDE SEQUENCE [LARGE SCALE GENOMIC DNA]</scope>
    <source>
        <strain evidence="1 2">NPDC050100</strain>
    </source>
</reference>
<proteinExistence type="predicted"/>
<dbReference type="SUPFAM" id="SSF82171">
    <property type="entry name" value="DPP6 N-terminal domain-like"/>
    <property type="match status" value="1"/>
</dbReference>